<dbReference type="Pfam" id="PF13419">
    <property type="entry name" value="HAD_2"/>
    <property type="match status" value="1"/>
</dbReference>
<dbReference type="InterPro" id="IPR036412">
    <property type="entry name" value="HAD-like_sf"/>
</dbReference>
<dbReference type="GO" id="GO:0006281">
    <property type="term" value="P:DNA repair"/>
    <property type="evidence" value="ECO:0007669"/>
    <property type="project" value="TreeGrafter"/>
</dbReference>
<evidence type="ECO:0000313" key="1">
    <source>
        <dbReference type="EMBL" id="VAW30831.1"/>
    </source>
</evidence>
<dbReference type="Gene3D" id="3.40.50.1000">
    <property type="entry name" value="HAD superfamily/HAD-like"/>
    <property type="match status" value="1"/>
</dbReference>
<protein>
    <recommendedName>
        <fullName evidence="2">Phosphoglycolate phosphatase</fullName>
    </recommendedName>
</protein>
<dbReference type="InterPro" id="IPR041492">
    <property type="entry name" value="HAD_2"/>
</dbReference>
<dbReference type="NCBIfam" id="TIGR01549">
    <property type="entry name" value="HAD-SF-IA-v1"/>
    <property type="match status" value="1"/>
</dbReference>
<dbReference type="SUPFAM" id="SSF56784">
    <property type="entry name" value="HAD-like"/>
    <property type="match status" value="1"/>
</dbReference>
<dbReference type="PANTHER" id="PTHR43434:SF1">
    <property type="entry name" value="PHOSPHOGLYCOLATE PHOSPHATASE"/>
    <property type="match status" value="1"/>
</dbReference>
<dbReference type="SFLD" id="SFLDG01129">
    <property type="entry name" value="C1.5:_HAD__Beta-PGM__Phosphata"/>
    <property type="match status" value="1"/>
</dbReference>
<accession>A0A3B0UID4</accession>
<dbReference type="SFLD" id="SFLDS00003">
    <property type="entry name" value="Haloacid_Dehalogenase"/>
    <property type="match status" value="1"/>
</dbReference>
<dbReference type="Gene3D" id="1.10.150.240">
    <property type="entry name" value="Putative phosphatase, domain 2"/>
    <property type="match status" value="1"/>
</dbReference>
<organism evidence="1">
    <name type="scientific">hydrothermal vent metagenome</name>
    <dbReference type="NCBI Taxonomy" id="652676"/>
    <lineage>
        <taxon>unclassified sequences</taxon>
        <taxon>metagenomes</taxon>
        <taxon>ecological metagenomes</taxon>
    </lineage>
</organism>
<dbReference type="PANTHER" id="PTHR43434">
    <property type="entry name" value="PHOSPHOGLYCOLATE PHOSPHATASE"/>
    <property type="match status" value="1"/>
</dbReference>
<name>A0A3B0UID4_9ZZZZ</name>
<dbReference type="GO" id="GO:0008967">
    <property type="term" value="F:phosphoglycolate phosphatase activity"/>
    <property type="evidence" value="ECO:0007669"/>
    <property type="project" value="TreeGrafter"/>
</dbReference>
<dbReference type="EMBL" id="UOEU01000092">
    <property type="protein sequence ID" value="VAW30831.1"/>
    <property type="molecule type" value="Genomic_DNA"/>
</dbReference>
<sequence>MTNPTIPFPEIQAILFDLDGTMLDTDDQAVAKVAGWLRPFLGTRAPKLARWLLMKVESPANALITFADILHLDEPLKWAISWQQKRGKEPFVGDFQLIPGVLEMLQQLPRHYRLGIVTTRSRHQIDGFLAQFPDIAPLFEVSCGSQDTRRLKPHPSPIQEAGRRLNLPTSACLMIGDTSVDMHAARRAGAWRIGVLCGFGQEAELRRAGAQAILASTADLADLL</sequence>
<dbReference type="AlphaFoldDB" id="A0A3B0UID4"/>
<dbReference type="InterPro" id="IPR006439">
    <property type="entry name" value="HAD-SF_hydro_IA"/>
</dbReference>
<reference evidence="1" key="1">
    <citation type="submission" date="2018-06" db="EMBL/GenBank/DDBJ databases">
        <authorList>
            <person name="Zhirakovskaya E."/>
        </authorList>
    </citation>
    <scope>NUCLEOTIDE SEQUENCE</scope>
</reference>
<gene>
    <name evidence="1" type="ORF">MNBD_CHLOROFLEXI01-1235</name>
</gene>
<dbReference type="InterPro" id="IPR023214">
    <property type="entry name" value="HAD_sf"/>
</dbReference>
<dbReference type="InterPro" id="IPR050155">
    <property type="entry name" value="HAD-like_hydrolase_sf"/>
</dbReference>
<proteinExistence type="predicted"/>
<dbReference type="InterPro" id="IPR023198">
    <property type="entry name" value="PGP-like_dom2"/>
</dbReference>
<evidence type="ECO:0008006" key="2">
    <source>
        <dbReference type="Google" id="ProtNLM"/>
    </source>
</evidence>